<accession>A0A9X3EX81</accession>
<reference evidence="2" key="1">
    <citation type="submission" date="2022-11" db="EMBL/GenBank/DDBJ databases">
        <title>Minimal conservation of predation-associated metabolite biosynthetic gene clusters underscores biosynthetic potential of Myxococcota including descriptions for ten novel species: Archangium lansinium sp. nov., Myxococcus landrumus sp. nov., Nannocystis bai.</title>
        <authorList>
            <person name="Ahearne A."/>
            <person name="Stevens C."/>
            <person name="Phillips K."/>
        </authorList>
    </citation>
    <scope>NUCLEOTIDE SEQUENCE</scope>
    <source>
        <strain evidence="2">Na p29</strain>
    </source>
</reference>
<feature type="region of interest" description="Disordered" evidence="1">
    <location>
        <begin position="1"/>
        <end position="170"/>
    </location>
</feature>
<gene>
    <name evidence="2" type="ORF">OV079_17215</name>
</gene>
<protein>
    <submittedName>
        <fullName evidence="2">Uncharacterized protein</fullName>
    </submittedName>
</protein>
<evidence type="ECO:0000313" key="3">
    <source>
        <dbReference type="Proteomes" id="UP001150924"/>
    </source>
</evidence>
<sequence>MHDPAHRPELARLAGEVDQAGEAPERRGGQERAEERGAGAERGEEGRQGDEQPERAPQRRAGGDEGGEDEEREHRRAQCTRPAPRSTSWLVGQVTSRARRRAAATIPRRARASAPGVSPTMIRRDRHVEGVDSRRVAGRSRRVARRREVASADTRQKGLAAVRSEAGWAR</sequence>
<proteinExistence type="predicted"/>
<feature type="compositionally biased region" description="Basic and acidic residues" evidence="1">
    <location>
        <begin position="122"/>
        <end position="135"/>
    </location>
</feature>
<feature type="compositionally biased region" description="Basic and acidic residues" evidence="1">
    <location>
        <begin position="23"/>
        <end position="63"/>
    </location>
</feature>
<feature type="compositionally biased region" description="Basic residues" evidence="1">
    <location>
        <begin position="136"/>
        <end position="145"/>
    </location>
</feature>
<feature type="compositionally biased region" description="Low complexity" evidence="1">
    <location>
        <begin position="103"/>
        <end position="115"/>
    </location>
</feature>
<dbReference type="RefSeq" id="WP_267769863.1">
    <property type="nucleotide sequence ID" value="NZ_JAPNKE010000002.1"/>
</dbReference>
<feature type="compositionally biased region" description="Polar residues" evidence="1">
    <location>
        <begin position="85"/>
        <end position="94"/>
    </location>
</feature>
<name>A0A9X3EX81_9BACT</name>
<comment type="caution">
    <text evidence="2">The sequence shown here is derived from an EMBL/GenBank/DDBJ whole genome shotgun (WGS) entry which is preliminary data.</text>
</comment>
<keyword evidence="3" id="KW-1185">Reference proteome</keyword>
<dbReference type="AlphaFoldDB" id="A0A9X3EX81"/>
<evidence type="ECO:0000256" key="1">
    <source>
        <dbReference type="SAM" id="MobiDB-lite"/>
    </source>
</evidence>
<evidence type="ECO:0000313" key="2">
    <source>
        <dbReference type="EMBL" id="MCY1007263.1"/>
    </source>
</evidence>
<dbReference type="EMBL" id="JAPNKE010000002">
    <property type="protein sequence ID" value="MCY1007263.1"/>
    <property type="molecule type" value="Genomic_DNA"/>
</dbReference>
<feature type="compositionally biased region" description="Basic and acidic residues" evidence="1">
    <location>
        <begin position="146"/>
        <end position="156"/>
    </location>
</feature>
<dbReference type="Proteomes" id="UP001150924">
    <property type="component" value="Unassembled WGS sequence"/>
</dbReference>
<organism evidence="2 3">
    <name type="scientific">Nannocystis pusilla</name>
    <dbReference type="NCBI Taxonomy" id="889268"/>
    <lineage>
        <taxon>Bacteria</taxon>
        <taxon>Pseudomonadati</taxon>
        <taxon>Myxococcota</taxon>
        <taxon>Polyangia</taxon>
        <taxon>Nannocystales</taxon>
        <taxon>Nannocystaceae</taxon>
        <taxon>Nannocystis</taxon>
    </lineage>
</organism>
<feature type="compositionally biased region" description="Basic and acidic residues" evidence="1">
    <location>
        <begin position="1"/>
        <end position="10"/>
    </location>
</feature>